<sequence>MLPLDPQADIGRRAWVPCPHCHDTRDCGPCSARGACSTHWRYLLSNTGSLLHLQCPGCTHVWVHESGFGATRSSLWDRITGGQRRL</sequence>
<dbReference type="AlphaFoldDB" id="A0AAU2K339"/>
<evidence type="ECO:0008006" key="2">
    <source>
        <dbReference type="Google" id="ProtNLM"/>
    </source>
</evidence>
<name>A0AAU2K339_9ACTN</name>
<organism evidence="1">
    <name type="scientific">Streptomyces sp. NBC_00049</name>
    <dbReference type="NCBI Taxonomy" id="2903617"/>
    <lineage>
        <taxon>Bacteria</taxon>
        <taxon>Bacillati</taxon>
        <taxon>Actinomycetota</taxon>
        <taxon>Actinomycetes</taxon>
        <taxon>Kitasatosporales</taxon>
        <taxon>Streptomycetaceae</taxon>
        <taxon>Streptomyces</taxon>
    </lineage>
</organism>
<dbReference type="EMBL" id="CP108264">
    <property type="protein sequence ID" value="WTU78444.1"/>
    <property type="molecule type" value="Genomic_DNA"/>
</dbReference>
<gene>
    <name evidence="1" type="ORF">OG327_36935</name>
</gene>
<proteinExistence type="predicted"/>
<protein>
    <recommendedName>
        <fullName evidence="2">Transcription factor zinc-finger domain-containing protein</fullName>
    </recommendedName>
</protein>
<accession>A0AAU2K339</accession>
<reference evidence="1" key="1">
    <citation type="submission" date="2022-10" db="EMBL/GenBank/DDBJ databases">
        <title>The complete genomes of actinobacterial strains from the NBC collection.</title>
        <authorList>
            <person name="Joergensen T.S."/>
            <person name="Alvarez Arevalo M."/>
            <person name="Sterndorff E.B."/>
            <person name="Faurdal D."/>
            <person name="Vuksanovic O."/>
            <person name="Mourched A.-S."/>
            <person name="Charusanti P."/>
            <person name="Shaw S."/>
            <person name="Blin K."/>
            <person name="Weber T."/>
        </authorList>
    </citation>
    <scope>NUCLEOTIDE SEQUENCE</scope>
    <source>
        <strain evidence="1">NBC_00049</strain>
    </source>
</reference>
<evidence type="ECO:0000313" key="1">
    <source>
        <dbReference type="EMBL" id="WTU78444.1"/>
    </source>
</evidence>